<dbReference type="GO" id="GO:0005524">
    <property type="term" value="F:ATP binding"/>
    <property type="evidence" value="ECO:0007669"/>
    <property type="project" value="InterPro"/>
</dbReference>
<dbReference type="InterPro" id="IPR011009">
    <property type="entry name" value="Kinase-like_dom_sf"/>
</dbReference>
<dbReference type="Gene3D" id="1.10.510.10">
    <property type="entry name" value="Transferase(Phosphotransferase) domain 1"/>
    <property type="match status" value="1"/>
</dbReference>
<dbReference type="InterPro" id="IPR053083">
    <property type="entry name" value="TF_kinase-domain_protein"/>
</dbReference>
<dbReference type="InterPro" id="IPR000719">
    <property type="entry name" value="Prot_kinase_dom"/>
</dbReference>
<dbReference type="InterPro" id="IPR008271">
    <property type="entry name" value="Ser/Thr_kinase_AS"/>
</dbReference>
<feature type="domain" description="Protein kinase" evidence="2">
    <location>
        <begin position="120"/>
        <end position="467"/>
    </location>
</feature>
<gene>
    <name evidence="3" type="ORF">BDU57DRAFT_447689</name>
</gene>
<feature type="region of interest" description="Disordered" evidence="1">
    <location>
        <begin position="329"/>
        <end position="352"/>
    </location>
</feature>
<keyword evidence="4" id="KW-1185">Reference proteome</keyword>
<evidence type="ECO:0000256" key="1">
    <source>
        <dbReference type="SAM" id="MobiDB-lite"/>
    </source>
</evidence>
<proteinExistence type="predicted"/>
<dbReference type="PROSITE" id="PS50011">
    <property type="entry name" value="PROTEIN_KINASE_DOM"/>
    <property type="match status" value="1"/>
</dbReference>
<dbReference type="PANTHER" id="PTHR44305">
    <property type="entry name" value="SI:DKEY-192D15.2-RELATED"/>
    <property type="match status" value="1"/>
</dbReference>
<dbReference type="PROSITE" id="PS00108">
    <property type="entry name" value="PROTEIN_KINASE_ST"/>
    <property type="match status" value="1"/>
</dbReference>
<dbReference type="EMBL" id="ML979135">
    <property type="protein sequence ID" value="KAF1915765.1"/>
    <property type="molecule type" value="Genomic_DNA"/>
</dbReference>
<accession>A0A6A5QJI1</accession>
<protein>
    <submittedName>
        <fullName evidence="3">Kinase-like domain-containing protein</fullName>
    </submittedName>
</protein>
<dbReference type="AlphaFoldDB" id="A0A6A5QJI1"/>
<dbReference type="Pfam" id="PF00069">
    <property type="entry name" value="Pkinase"/>
    <property type="match status" value="1"/>
</dbReference>
<dbReference type="GO" id="GO:0004672">
    <property type="term" value="F:protein kinase activity"/>
    <property type="evidence" value="ECO:0007669"/>
    <property type="project" value="InterPro"/>
</dbReference>
<keyword evidence="3" id="KW-0418">Kinase</keyword>
<evidence type="ECO:0000259" key="2">
    <source>
        <dbReference type="PROSITE" id="PS50011"/>
    </source>
</evidence>
<dbReference type="OrthoDB" id="3673723at2759"/>
<name>A0A6A5QJI1_AMPQU</name>
<dbReference type="SMART" id="SM00220">
    <property type="entry name" value="S_TKc"/>
    <property type="match status" value="1"/>
</dbReference>
<evidence type="ECO:0000313" key="3">
    <source>
        <dbReference type="EMBL" id="KAF1915765.1"/>
    </source>
</evidence>
<evidence type="ECO:0000313" key="4">
    <source>
        <dbReference type="Proteomes" id="UP000800096"/>
    </source>
</evidence>
<organism evidence="3 4">
    <name type="scientific">Ampelomyces quisqualis</name>
    <name type="common">Powdery mildew agent</name>
    <dbReference type="NCBI Taxonomy" id="50730"/>
    <lineage>
        <taxon>Eukaryota</taxon>
        <taxon>Fungi</taxon>
        <taxon>Dikarya</taxon>
        <taxon>Ascomycota</taxon>
        <taxon>Pezizomycotina</taxon>
        <taxon>Dothideomycetes</taxon>
        <taxon>Pleosporomycetidae</taxon>
        <taxon>Pleosporales</taxon>
        <taxon>Pleosporineae</taxon>
        <taxon>Phaeosphaeriaceae</taxon>
        <taxon>Ampelomyces</taxon>
    </lineage>
</organism>
<sequence length="693" mass="78924">MAAPLRPSVRNTNTERVYQSVDAVDQQLYNDLRFLYEKAAFLAFIDKSGKCKACVALTNGITVQAEWNRHGATYVRDWRTRRRLLRPPGNNPLPPVGQVMSQPAIPQPTTPGAAQTQIADEAEFSLHSGQHSPVTLAGGSPRFVLANDPDADRYVRFSPTRGQRAHVEEFLGSTDWKFVKVLYQTELDNERAQQAINPSKSINLYVRNVNGIIGEFAQFGALYNLASAHNSQETPVPEHFIWHFLSQMTEALLAFQTGTCDEPRPEERVTEGDAAPAAAGWEALLHSDIKLENVFCCQENTVYPAYPRIVLADFDLAQSVRKLTSRYRYAGTRTTQPPERNAYALGDSDDDSSDELAYAPGEWDISEKSDIWGIGIIAYLLLSAGSTQNSYARAQEKMAVDAKAWVHDFATTDVEHHPTGSFLTDEMDNFSDIHSLGLIRLVNQCLQYRPADRPTLQDMKYKIDANIERLDRMYGDEIKKKGKAIASEHTVLYGQNNKRRNEFNIGNGYEPPRKRQRIHLTAQQATEYRTLVDSWADTTRYPRPDSASQTNLVRTIDHAVGNSQDEEITKIYDNDSLRHAYNYMLSCMRYRLDEDATFSWYTEWNDDLQKSFTQKNKVALLRHLHKILVSKLLNDSHTIELEHAIRAFEHALEWALFLLEKQGEPLTPVLDEKTQIHRALRDWIFVHPYSRAK</sequence>
<keyword evidence="3" id="KW-0808">Transferase</keyword>
<reference evidence="3" key="1">
    <citation type="journal article" date="2020" name="Stud. Mycol.">
        <title>101 Dothideomycetes genomes: a test case for predicting lifestyles and emergence of pathogens.</title>
        <authorList>
            <person name="Haridas S."/>
            <person name="Albert R."/>
            <person name="Binder M."/>
            <person name="Bloem J."/>
            <person name="Labutti K."/>
            <person name="Salamov A."/>
            <person name="Andreopoulos B."/>
            <person name="Baker S."/>
            <person name="Barry K."/>
            <person name="Bills G."/>
            <person name="Bluhm B."/>
            <person name="Cannon C."/>
            <person name="Castanera R."/>
            <person name="Culley D."/>
            <person name="Daum C."/>
            <person name="Ezra D."/>
            <person name="Gonzalez J."/>
            <person name="Henrissat B."/>
            <person name="Kuo A."/>
            <person name="Liang C."/>
            <person name="Lipzen A."/>
            <person name="Lutzoni F."/>
            <person name="Magnuson J."/>
            <person name="Mondo S."/>
            <person name="Nolan M."/>
            <person name="Ohm R."/>
            <person name="Pangilinan J."/>
            <person name="Park H.-J."/>
            <person name="Ramirez L."/>
            <person name="Alfaro M."/>
            <person name="Sun H."/>
            <person name="Tritt A."/>
            <person name="Yoshinaga Y."/>
            <person name="Zwiers L.-H."/>
            <person name="Turgeon B."/>
            <person name="Goodwin S."/>
            <person name="Spatafora J."/>
            <person name="Crous P."/>
            <person name="Grigoriev I."/>
        </authorList>
    </citation>
    <scope>NUCLEOTIDE SEQUENCE</scope>
    <source>
        <strain evidence="3">HMLAC05119</strain>
    </source>
</reference>
<dbReference type="Proteomes" id="UP000800096">
    <property type="component" value="Unassembled WGS sequence"/>
</dbReference>
<dbReference type="SUPFAM" id="SSF56112">
    <property type="entry name" value="Protein kinase-like (PK-like)"/>
    <property type="match status" value="1"/>
</dbReference>